<dbReference type="GO" id="GO:0008745">
    <property type="term" value="F:N-acetylmuramoyl-L-alanine amidase activity"/>
    <property type="evidence" value="ECO:0007669"/>
    <property type="project" value="UniProtKB-EC"/>
</dbReference>
<evidence type="ECO:0000313" key="3">
    <source>
        <dbReference type="EMBL" id="MFE8701597.1"/>
    </source>
</evidence>
<feature type="domain" description="MurNAc-LAA" evidence="2">
    <location>
        <begin position="64"/>
        <end position="178"/>
    </location>
</feature>
<dbReference type="Proteomes" id="UP001601059">
    <property type="component" value="Unassembled WGS sequence"/>
</dbReference>
<name>A0ABW6KFX4_9BACI</name>
<evidence type="ECO:0000259" key="2">
    <source>
        <dbReference type="SMART" id="SM00646"/>
    </source>
</evidence>
<evidence type="ECO:0000256" key="1">
    <source>
        <dbReference type="ARBA" id="ARBA00022801"/>
    </source>
</evidence>
<dbReference type="SMART" id="SM00646">
    <property type="entry name" value="Ami_3"/>
    <property type="match status" value="1"/>
</dbReference>
<dbReference type="EMBL" id="JBIACK010000006">
    <property type="protein sequence ID" value="MFE8701597.1"/>
    <property type="molecule type" value="Genomic_DNA"/>
</dbReference>
<keyword evidence="1 3" id="KW-0378">Hydrolase</keyword>
<dbReference type="CDD" id="cd02696">
    <property type="entry name" value="MurNAc-LAA"/>
    <property type="match status" value="1"/>
</dbReference>
<dbReference type="EC" id="3.5.1.28" evidence="3"/>
<protein>
    <submittedName>
        <fullName evidence="3">N-acetylmuramoyl-L-alanine amidase</fullName>
        <ecNumber evidence="3">3.5.1.28</ecNumber>
    </submittedName>
</protein>
<dbReference type="Gene3D" id="3.40.630.40">
    <property type="entry name" value="Zn-dependent exopeptidases"/>
    <property type="match status" value="1"/>
</dbReference>
<dbReference type="PANTHER" id="PTHR30404:SF0">
    <property type="entry name" value="N-ACETYLMURAMOYL-L-ALANINE AMIDASE AMIC"/>
    <property type="match status" value="1"/>
</dbReference>
<dbReference type="Pfam" id="PF01520">
    <property type="entry name" value="Amidase_3"/>
    <property type="match status" value="1"/>
</dbReference>
<dbReference type="PANTHER" id="PTHR30404">
    <property type="entry name" value="N-ACETYLMURAMOYL-L-ALANINE AMIDASE"/>
    <property type="match status" value="1"/>
</dbReference>
<reference evidence="3 4" key="1">
    <citation type="submission" date="2024-08" db="EMBL/GenBank/DDBJ databases">
        <title>Two novel Cytobacillus novel species.</title>
        <authorList>
            <person name="Liu G."/>
        </authorList>
    </citation>
    <scope>NUCLEOTIDE SEQUENCE [LARGE SCALE GENOMIC DNA]</scope>
    <source>
        <strain evidence="3 4">FJAT-54145</strain>
    </source>
</reference>
<keyword evidence="4" id="KW-1185">Reference proteome</keyword>
<dbReference type="InterPro" id="IPR050695">
    <property type="entry name" value="N-acetylmuramoyl_amidase_3"/>
</dbReference>
<accession>A0ABW6KFX4</accession>
<dbReference type="InterPro" id="IPR002508">
    <property type="entry name" value="MurNAc-LAA_cat"/>
</dbReference>
<sequence>MMKIMLDAGHGYNTPGKRSPDGFREYEFNREVACFIRDMLGDFENVTVYFAHSDKRDVPLVERTDYANQLQVDCYVSIHANAHGSGGWSTANGIETFVHCSRPTEALELAENVQRRLIENTKLKNRGVKAADFHVLRKTNMTAVLVECGFMTNKEEVKLLRSDEFQKTCANAIVQALEKQYGLQRDAKVHFSDLTI</sequence>
<gene>
    <name evidence="3" type="ORF">ACFYKX_13415</name>
</gene>
<dbReference type="SUPFAM" id="SSF53187">
    <property type="entry name" value="Zn-dependent exopeptidases"/>
    <property type="match status" value="1"/>
</dbReference>
<evidence type="ECO:0000313" key="4">
    <source>
        <dbReference type="Proteomes" id="UP001601059"/>
    </source>
</evidence>
<comment type="caution">
    <text evidence="3">The sequence shown here is derived from an EMBL/GenBank/DDBJ whole genome shotgun (WGS) entry which is preliminary data.</text>
</comment>
<organism evidence="3 4">
    <name type="scientific">Cytobacillus spartinae</name>
    <dbReference type="NCBI Taxonomy" id="3299023"/>
    <lineage>
        <taxon>Bacteria</taxon>
        <taxon>Bacillati</taxon>
        <taxon>Bacillota</taxon>
        <taxon>Bacilli</taxon>
        <taxon>Bacillales</taxon>
        <taxon>Bacillaceae</taxon>
        <taxon>Cytobacillus</taxon>
    </lineage>
</organism>
<proteinExistence type="predicted"/>